<dbReference type="SMART" id="SM00938">
    <property type="entry name" value="P-II"/>
    <property type="match status" value="1"/>
</dbReference>
<evidence type="ECO:0000256" key="4">
    <source>
        <dbReference type="ARBA" id="ARBA00022692"/>
    </source>
</evidence>
<evidence type="ECO:0000256" key="7">
    <source>
        <dbReference type="ARBA" id="ARBA00023177"/>
    </source>
</evidence>
<feature type="transmembrane region" description="Helical" evidence="9">
    <location>
        <begin position="52"/>
        <end position="74"/>
    </location>
</feature>
<dbReference type="SUPFAM" id="SSF111352">
    <property type="entry name" value="Ammonium transporter"/>
    <property type="match status" value="1"/>
</dbReference>
<reference evidence="11 12" key="1">
    <citation type="journal article" date="2016" name="Gut Pathog.">
        <title>Whole genome sequencing of "Faecalibaculum rodentium" ALO17, isolated from C57BL/6J laboratory mouse feces.</title>
        <authorList>
            <person name="Lim S."/>
            <person name="Chang D.H."/>
            <person name="Ahn S."/>
            <person name="Kim B.C."/>
        </authorList>
    </citation>
    <scope>NUCLEOTIDE SEQUENCE [LARGE SCALE GENOMIC DNA]</scope>
    <source>
        <strain evidence="11 12">Alo17</strain>
    </source>
</reference>
<dbReference type="STRING" id="1702221.AALO17_07900"/>
<evidence type="ECO:0000256" key="9">
    <source>
        <dbReference type="SAM" id="Phobius"/>
    </source>
</evidence>
<dbReference type="GO" id="GO:0016020">
    <property type="term" value="C:membrane"/>
    <property type="evidence" value="ECO:0007669"/>
    <property type="project" value="UniProtKB-SubCell"/>
</dbReference>
<dbReference type="GO" id="GO:0006808">
    <property type="term" value="P:regulation of nitrogen utilization"/>
    <property type="evidence" value="ECO:0007669"/>
    <property type="project" value="InterPro"/>
</dbReference>
<organism evidence="11 12">
    <name type="scientific">Faecalibaculum rodentium</name>
    <dbReference type="NCBI Taxonomy" id="1702221"/>
    <lineage>
        <taxon>Bacteria</taxon>
        <taxon>Bacillati</taxon>
        <taxon>Bacillota</taxon>
        <taxon>Erysipelotrichia</taxon>
        <taxon>Erysipelotrichales</taxon>
        <taxon>Erysipelotrichaceae</taxon>
        <taxon>Faecalibaculum</taxon>
    </lineage>
</organism>
<evidence type="ECO:0000256" key="2">
    <source>
        <dbReference type="ARBA" id="ARBA00005887"/>
    </source>
</evidence>
<name>A0A140DTE7_9FIRM</name>
<dbReference type="GO" id="GO:0008519">
    <property type="term" value="F:ammonium channel activity"/>
    <property type="evidence" value="ECO:0007669"/>
    <property type="project" value="InterPro"/>
</dbReference>
<dbReference type="GO" id="GO:0030234">
    <property type="term" value="F:enzyme regulator activity"/>
    <property type="evidence" value="ECO:0007669"/>
    <property type="project" value="InterPro"/>
</dbReference>
<dbReference type="Pfam" id="PF00909">
    <property type="entry name" value="Ammonium_transp"/>
    <property type="match status" value="1"/>
</dbReference>
<protein>
    <submittedName>
        <fullName evidence="11">Ammonium transporter</fullName>
    </submittedName>
</protein>
<dbReference type="Gene3D" id="1.10.3430.10">
    <property type="entry name" value="Ammonium transporter AmtB like domains"/>
    <property type="match status" value="1"/>
</dbReference>
<dbReference type="EMBL" id="CP011391">
    <property type="protein sequence ID" value="AMK53924.1"/>
    <property type="molecule type" value="Genomic_DNA"/>
</dbReference>
<evidence type="ECO:0000256" key="6">
    <source>
        <dbReference type="ARBA" id="ARBA00023136"/>
    </source>
</evidence>
<dbReference type="KEGG" id="fro:AALO17_07900"/>
<evidence type="ECO:0000256" key="1">
    <source>
        <dbReference type="ARBA" id="ARBA00004141"/>
    </source>
</evidence>
<feature type="transmembrane region" description="Helical" evidence="9">
    <location>
        <begin position="196"/>
        <end position="213"/>
    </location>
</feature>
<evidence type="ECO:0000313" key="12">
    <source>
        <dbReference type="Proteomes" id="UP000069771"/>
    </source>
</evidence>
<keyword evidence="6 9" id="KW-0472">Membrane</keyword>
<dbReference type="InterPro" id="IPR001905">
    <property type="entry name" value="Ammonium_transpt"/>
</dbReference>
<keyword evidence="3" id="KW-0813">Transport</keyword>
<feature type="transmembrane region" description="Helical" evidence="9">
    <location>
        <begin position="278"/>
        <end position="299"/>
    </location>
</feature>
<comment type="similarity">
    <text evidence="8">Belongs to the P(II) protein family.</text>
</comment>
<dbReference type="GeneID" id="78477590"/>
<dbReference type="PATRIC" id="fig|1702221.3.peg.764"/>
<keyword evidence="4 9" id="KW-0812">Transmembrane</keyword>
<dbReference type="FunFam" id="1.10.3430.10:FF:000008">
    <property type="entry name" value="Ammonium transporter"/>
    <property type="match status" value="1"/>
</dbReference>
<evidence type="ECO:0000256" key="5">
    <source>
        <dbReference type="ARBA" id="ARBA00022989"/>
    </source>
</evidence>
<dbReference type="GO" id="GO:0097272">
    <property type="term" value="P:ammonium homeostasis"/>
    <property type="evidence" value="ECO:0007669"/>
    <property type="project" value="TreeGrafter"/>
</dbReference>
<feature type="transmembrane region" description="Helical" evidence="9">
    <location>
        <begin position="225"/>
        <end position="248"/>
    </location>
</feature>
<evidence type="ECO:0000259" key="10">
    <source>
        <dbReference type="Pfam" id="PF00909"/>
    </source>
</evidence>
<dbReference type="OrthoDB" id="9814202at2"/>
<dbReference type="Proteomes" id="UP000069771">
    <property type="component" value="Chromosome"/>
</dbReference>
<feature type="domain" description="Ammonium transporter AmtB-like" evidence="10">
    <location>
        <begin position="12"/>
        <end position="400"/>
    </location>
</feature>
<evidence type="ECO:0000256" key="3">
    <source>
        <dbReference type="ARBA" id="ARBA00022448"/>
    </source>
</evidence>
<proteinExistence type="inferred from homology"/>
<dbReference type="PROSITE" id="PS00638">
    <property type="entry name" value="PII_GLNB_CTER"/>
    <property type="match status" value="1"/>
</dbReference>
<sequence>MIEEAISQIFGIWYLIGAALVFFMQAGFAMVEAGFTRAKNAGNIIMKNTMDFCLGTVAFLILGFSLLCGAQGNAFVGWGGHPLTDFAGTDWSTFTFNLVFCATAATIVSGAMAERTKFISYCVYSFVISLLIYPVEAHWVWGPDGWLTAMGFHDFAGSAVIHFAGGLCALIGASMLGARIGKFKDGKPMGIPGHNIVIGALGVFILWFGWYGFNGAAATSGLQLATIFATTTVAPALAACTVMGFTWIKYGKPDVSMTLNGALAGLVAITAGCDAVNVWGACIIGIVSGFICCFLVWLLDYKLHVDDPVGAVAVHFGNGLWGTLAVGLFACGTETMPEAAGLFYGGGFHQLGIQALGLLCIGVWTGVTIWLTFFCIKKTIGLRVTPHEEIEGLDKEEHGLESAYGGFVFETETAPYADVEVAIPADSRTPVVEVRDAVPARKVAGEGDMSKVTIITKPDKFEALKKEMDKIGIGGMTVTNVMGMGVQKGQKHYYRGAEVESRLLPKMKVEIVVSEVPVQAVVDAARHALYTGSMGDGKIFVYDVNDVIRISSGETGKDALQYED</sequence>
<dbReference type="PANTHER" id="PTHR11730">
    <property type="entry name" value="AMMONIUM TRANSPORTER"/>
    <property type="match status" value="1"/>
</dbReference>
<dbReference type="NCBIfam" id="TIGR00836">
    <property type="entry name" value="amt"/>
    <property type="match status" value="1"/>
</dbReference>
<accession>A0A140DTE7</accession>
<dbReference type="InterPro" id="IPR029020">
    <property type="entry name" value="Ammonium/urea_transptr"/>
</dbReference>
<dbReference type="InterPro" id="IPR017918">
    <property type="entry name" value="N-reg_PII_CS"/>
</dbReference>
<dbReference type="PROSITE" id="PS51343">
    <property type="entry name" value="PII_GLNB_DOM"/>
    <property type="match status" value="1"/>
</dbReference>
<evidence type="ECO:0000313" key="11">
    <source>
        <dbReference type="EMBL" id="AMK53924.1"/>
    </source>
</evidence>
<comment type="similarity">
    <text evidence="2">Belongs to the ammonia transporter channel (TC 1.A.11.2) family.</text>
</comment>
<dbReference type="InterPro" id="IPR024041">
    <property type="entry name" value="NH4_transpt_AmtB-like_dom"/>
</dbReference>
<dbReference type="InterPro" id="IPR002187">
    <property type="entry name" value="N-reg_PII"/>
</dbReference>
<keyword evidence="7" id="KW-0924">Ammonia transport</keyword>
<feature type="transmembrane region" description="Helical" evidence="9">
    <location>
        <begin position="118"/>
        <end position="135"/>
    </location>
</feature>
<dbReference type="RefSeq" id="WP_067555681.1">
    <property type="nucleotide sequence ID" value="NZ_CALFTW010000031.1"/>
</dbReference>
<dbReference type="Pfam" id="PF00543">
    <property type="entry name" value="P-II"/>
    <property type="match status" value="1"/>
</dbReference>
<dbReference type="PANTHER" id="PTHR11730:SF89">
    <property type="entry name" value="AMMONIUM TRANSPORTER SLL0108-RELATED"/>
    <property type="match status" value="1"/>
</dbReference>
<dbReference type="AlphaFoldDB" id="A0A140DTE7"/>
<feature type="transmembrane region" description="Helical" evidence="9">
    <location>
        <begin position="155"/>
        <end position="176"/>
    </location>
</feature>
<feature type="transmembrane region" description="Helical" evidence="9">
    <location>
        <begin position="94"/>
        <end position="111"/>
    </location>
</feature>
<keyword evidence="5 9" id="KW-1133">Transmembrane helix</keyword>
<comment type="subcellular location">
    <subcellularLocation>
        <location evidence="1">Membrane</location>
        <topology evidence="1">Multi-pass membrane protein</topology>
    </subcellularLocation>
</comment>
<dbReference type="InterPro" id="IPR015867">
    <property type="entry name" value="N-reg_PII/ATP_PRibTrfase_C"/>
</dbReference>
<dbReference type="Gene3D" id="3.30.70.120">
    <property type="match status" value="1"/>
</dbReference>
<dbReference type="InterPro" id="IPR011322">
    <property type="entry name" value="N-reg_PII-like_a/b"/>
</dbReference>
<dbReference type="PRINTS" id="PR00340">
    <property type="entry name" value="PIIGLNB"/>
</dbReference>
<gene>
    <name evidence="11" type="ORF">AALO17_07900</name>
</gene>
<dbReference type="SUPFAM" id="SSF54913">
    <property type="entry name" value="GlnB-like"/>
    <property type="match status" value="1"/>
</dbReference>
<keyword evidence="12" id="KW-1185">Reference proteome</keyword>
<evidence type="ECO:0000256" key="8">
    <source>
        <dbReference type="RuleBase" id="RU003936"/>
    </source>
</evidence>
<feature type="transmembrane region" description="Helical" evidence="9">
    <location>
        <begin position="311"/>
        <end position="331"/>
    </location>
</feature>
<feature type="transmembrane region" description="Helical" evidence="9">
    <location>
        <begin position="255"/>
        <end position="272"/>
    </location>
</feature>
<feature type="transmembrane region" description="Helical" evidence="9">
    <location>
        <begin position="12"/>
        <end position="31"/>
    </location>
</feature>
<feature type="transmembrane region" description="Helical" evidence="9">
    <location>
        <begin position="351"/>
        <end position="376"/>
    </location>
</feature>